<proteinExistence type="predicted"/>
<accession>A0A7V0XGB4</accession>
<dbReference type="InterPro" id="IPR021457">
    <property type="entry name" value="DUF3108"/>
</dbReference>
<protein>
    <submittedName>
        <fullName evidence="1">DUF3108 domain-containing protein</fullName>
    </submittedName>
</protein>
<dbReference type="Pfam" id="PF11306">
    <property type="entry name" value="DUF3108"/>
    <property type="match status" value="1"/>
</dbReference>
<organism evidence="1">
    <name type="scientific">candidate division WOR-3 bacterium</name>
    <dbReference type="NCBI Taxonomy" id="2052148"/>
    <lineage>
        <taxon>Bacteria</taxon>
        <taxon>Bacteria division WOR-3</taxon>
    </lineage>
</organism>
<dbReference type="EMBL" id="DSBX01000358">
    <property type="protein sequence ID" value="HDR00476.1"/>
    <property type="molecule type" value="Genomic_DNA"/>
</dbReference>
<name>A0A7V0XGB4_UNCW3</name>
<gene>
    <name evidence="1" type="ORF">ENN51_09370</name>
</gene>
<comment type="caution">
    <text evidence="1">The sequence shown here is derived from an EMBL/GenBank/DDBJ whole genome shotgun (WGS) entry which is preliminary data.</text>
</comment>
<reference evidence="1" key="1">
    <citation type="journal article" date="2020" name="mSystems">
        <title>Genome- and Community-Level Interaction Insights into Carbon Utilization and Element Cycling Functions of Hydrothermarchaeota in Hydrothermal Sediment.</title>
        <authorList>
            <person name="Zhou Z."/>
            <person name="Liu Y."/>
            <person name="Xu W."/>
            <person name="Pan J."/>
            <person name="Luo Z.H."/>
            <person name="Li M."/>
        </authorList>
    </citation>
    <scope>NUCLEOTIDE SEQUENCE [LARGE SCALE GENOMIC DNA]</scope>
    <source>
        <strain evidence="1">SpSt-1182</strain>
    </source>
</reference>
<evidence type="ECO:0000313" key="1">
    <source>
        <dbReference type="EMBL" id="HDR00476.1"/>
    </source>
</evidence>
<sequence>MFAFLTIVLLALAPGERLDYDVRLGPVSVGRLELATLDPDTVRGDSGRRFRATIELALPLVFRARYVLDSWATPEELLTLRSGKKTVETRYRAQWRADYFDSLAVYSDGDTLSLEQAARDLLTAWQYLRTLPLATGDTARFFVHSDRRSQNVTVVARGHRTVETECGRFRVLELAQLGSGLVGTMLRSDDQRRLPVLIRTSITGVPVTAQLRAIGTGEEG</sequence>
<dbReference type="Proteomes" id="UP000885672">
    <property type="component" value="Unassembled WGS sequence"/>
</dbReference>
<dbReference type="AlphaFoldDB" id="A0A7V0XGB4"/>